<dbReference type="EMBL" id="CAJOBJ010329928">
    <property type="protein sequence ID" value="CAF5181144.1"/>
    <property type="molecule type" value="Genomic_DNA"/>
</dbReference>
<dbReference type="SUPFAM" id="SSF53187">
    <property type="entry name" value="Zn-dependent exopeptidases"/>
    <property type="match status" value="1"/>
</dbReference>
<dbReference type="Proteomes" id="UP000663834">
    <property type="component" value="Unassembled WGS sequence"/>
</dbReference>
<dbReference type="AlphaFoldDB" id="A0A815UFR5"/>
<evidence type="ECO:0000313" key="1">
    <source>
        <dbReference type="EMBL" id="CAF1517059.1"/>
    </source>
</evidence>
<accession>A0A815UFR5</accession>
<comment type="caution">
    <text evidence="1">The sequence shown here is derived from an EMBL/GenBank/DDBJ whole genome shotgun (WGS) entry which is preliminary data.</text>
</comment>
<protein>
    <recommendedName>
        <fullName evidence="4">N-formylglutamate amidohydrolase</fullName>
    </recommendedName>
</protein>
<evidence type="ECO:0008006" key="4">
    <source>
        <dbReference type="Google" id="ProtNLM"/>
    </source>
</evidence>
<sequence length="307" mass="34963">MFILMFFFVGLISSELLYSPLYFSGYRDSFKAIHYDLPNTNLILSSPHAGSDIPDDIPDRTIGGCQRNTSTICTFHFNDSCSDGNRCSITTVQDFASFDQFTEDLVDELHRTYNLLPFAIVAQWNRKKIDFNREISEATFNHPKTIKAYNRYHNYLRKSVKQIQKKYNGTGLLLDIHQHGQGNYTMIGIRLSGVQLNNDILSPTSIESLIELSCPQNRSECIRGSKSLGTFFESNGLGISYPSLNNPKPNKNVFYKGGFITNHYSSNINVIQTELSYVVRNEFDSKIYVEKYAKAITGFMKANQLLQ</sequence>
<evidence type="ECO:0000313" key="2">
    <source>
        <dbReference type="EMBL" id="CAF5181144.1"/>
    </source>
</evidence>
<name>A0A815UFR5_9BILA</name>
<dbReference type="EMBL" id="CAJNOW010007548">
    <property type="protein sequence ID" value="CAF1517059.1"/>
    <property type="molecule type" value="Genomic_DNA"/>
</dbReference>
<dbReference type="OrthoDB" id="10004498at2759"/>
<proteinExistence type="predicted"/>
<organism evidence="1 3">
    <name type="scientific">Rotaria magnacalcarata</name>
    <dbReference type="NCBI Taxonomy" id="392030"/>
    <lineage>
        <taxon>Eukaryota</taxon>
        <taxon>Metazoa</taxon>
        <taxon>Spiralia</taxon>
        <taxon>Gnathifera</taxon>
        <taxon>Rotifera</taxon>
        <taxon>Eurotatoria</taxon>
        <taxon>Bdelloidea</taxon>
        <taxon>Philodinida</taxon>
        <taxon>Philodinidae</taxon>
        <taxon>Rotaria</taxon>
    </lineage>
</organism>
<reference evidence="1" key="1">
    <citation type="submission" date="2021-02" db="EMBL/GenBank/DDBJ databases">
        <authorList>
            <person name="Nowell W R."/>
        </authorList>
    </citation>
    <scope>NUCLEOTIDE SEQUENCE</scope>
</reference>
<gene>
    <name evidence="2" type="ORF">GIL414_LOCUS69353</name>
    <name evidence="1" type="ORF">KQP761_LOCUS15479</name>
</gene>
<dbReference type="Proteomes" id="UP000681720">
    <property type="component" value="Unassembled WGS sequence"/>
</dbReference>
<dbReference type="Gene3D" id="3.40.630.40">
    <property type="entry name" value="Zn-dependent exopeptidases"/>
    <property type="match status" value="1"/>
</dbReference>
<evidence type="ECO:0000313" key="3">
    <source>
        <dbReference type="Proteomes" id="UP000663834"/>
    </source>
</evidence>